<dbReference type="RefSeq" id="WP_077401917.1">
    <property type="nucleotide sequence ID" value="NZ_CP019650.1"/>
</dbReference>
<feature type="active site" evidence="3">
    <location>
        <position position="629"/>
    </location>
</feature>
<comment type="similarity">
    <text evidence="4">Belongs to the acylphosphatase family.</text>
</comment>
<dbReference type="Gene3D" id="3.30.70.100">
    <property type="match status" value="1"/>
</dbReference>
<dbReference type="Pfam" id="PF00708">
    <property type="entry name" value="Acylphosphatase"/>
    <property type="match status" value="1"/>
</dbReference>
<dbReference type="InterPro" id="IPR017968">
    <property type="entry name" value="Acylphosphatase_CS"/>
</dbReference>
<dbReference type="STRING" id="260552.Mag101_05560"/>
<evidence type="ECO:0000256" key="3">
    <source>
        <dbReference type="PROSITE-ProRule" id="PRU00520"/>
    </source>
</evidence>
<dbReference type="Proteomes" id="UP000188219">
    <property type="component" value="Chromosome"/>
</dbReference>
<feature type="active site" evidence="3">
    <location>
        <position position="647"/>
    </location>
</feature>
<keyword evidence="1" id="KW-0464">Manganese</keyword>
<dbReference type="GO" id="GO:0005524">
    <property type="term" value="F:ATP binding"/>
    <property type="evidence" value="ECO:0007669"/>
    <property type="project" value="UniProtKB-UniRule"/>
</dbReference>
<feature type="domain" description="ATP-grasp" evidence="6">
    <location>
        <begin position="132"/>
        <end position="381"/>
    </location>
</feature>
<dbReference type="SUPFAM" id="SSF54975">
    <property type="entry name" value="Acylphosphatase/BLUF domain-like"/>
    <property type="match status" value="1"/>
</dbReference>
<dbReference type="SUPFAM" id="SSF56059">
    <property type="entry name" value="Glutathione synthetase ATP-binding domain-like"/>
    <property type="match status" value="1"/>
</dbReference>
<proteinExistence type="inferred from homology"/>
<sequence length="703" mass="77549">MGDAIDNSETTAMDSDTDLEMHPDTLPRTDQEANDGSLGMCDIDVHAPLPVDKVIEESGPNDFSKSKLLQSQDDIGIQLLCNAAADHDLDVRYHRNLIFEVFDERRRVVFRQNSPENSAVYSYCARKKHIAKQMLAEQGIPVPSGNIFREYESALRFFIQSGAVVTVKPADGNAGHGVTSGVSSEAEFSDAWEFAKKESRDIIVEQNIFGEDIRIIVVGGKAEAAYVRIPASVTGDGVHSVRELVAQKNAIRRLNPGLRIDPIKRFDLLERDGISLDYIPEPGDTLQLTSVANASAGGETVQVFDYLDQEILELAERGAKCFPGLVQVGVDLIYTSPDQWQPGLPRGYIIEVNSNPGICDTVFPSYGRSIDVPGKLVSHMFSDAGAQFSRKLPKSTVSLAEPYRYERFGRVFGKGNTRQAALIKQAAYALNLEVKQVAGELFRLTGDNGSCLFHNGMPDRVRMITRKVTRNREWMSTVLPKNSEYAAGQDTQLNRFRLFVVGGKLVSALHVYTSGDRGGLLRREVGDLVHPSIQTVLDKTLSAIFDPMSVGIEFWVGDISSDLSQQPWEVRDAVCNPNLFWHHFPSEGGGRDVAKALVSSVFDEVDFTDIPRVCARFVIRGHVQGVGFRRWLKLISILHSTTGWVRNNQEGDESVVEAVLEGTPSAINRLYTLCHSGPKSAQVDSVDRSELPCSGKSQFSVIS</sequence>
<name>A0A1Q2M3B1_9GAMM</name>
<evidence type="ECO:0000313" key="9">
    <source>
        <dbReference type="Proteomes" id="UP000188219"/>
    </source>
</evidence>
<protein>
    <recommendedName>
        <fullName evidence="3">acylphosphatase</fullName>
        <ecNumber evidence="3">3.6.1.7</ecNumber>
    </recommendedName>
</protein>
<accession>A0A1Q2M3B1</accession>
<feature type="region of interest" description="Disordered" evidence="5">
    <location>
        <begin position="1"/>
        <end position="39"/>
    </location>
</feature>
<evidence type="ECO:0000259" key="6">
    <source>
        <dbReference type="PROSITE" id="PS50975"/>
    </source>
</evidence>
<dbReference type="EMBL" id="CP019650">
    <property type="protein sequence ID" value="AQQ67160.1"/>
    <property type="molecule type" value="Genomic_DNA"/>
</dbReference>
<dbReference type="InterPro" id="IPR003806">
    <property type="entry name" value="ATP-grasp_PylC-type"/>
</dbReference>
<dbReference type="PROSITE" id="PS00150">
    <property type="entry name" value="ACYLPHOSPHATASE_1"/>
    <property type="match status" value="1"/>
</dbReference>
<evidence type="ECO:0000259" key="7">
    <source>
        <dbReference type="PROSITE" id="PS51160"/>
    </source>
</evidence>
<organism evidence="8 9">
    <name type="scientific">Microbulbifer agarilyticus</name>
    <dbReference type="NCBI Taxonomy" id="260552"/>
    <lineage>
        <taxon>Bacteria</taxon>
        <taxon>Pseudomonadati</taxon>
        <taxon>Pseudomonadota</taxon>
        <taxon>Gammaproteobacteria</taxon>
        <taxon>Cellvibrionales</taxon>
        <taxon>Microbulbiferaceae</taxon>
        <taxon>Microbulbifer</taxon>
    </lineage>
</organism>
<dbReference type="Gene3D" id="3.30.470.20">
    <property type="entry name" value="ATP-grasp fold, B domain"/>
    <property type="match status" value="2"/>
</dbReference>
<evidence type="ECO:0000256" key="5">
    <source>
        <dbReference type="SAM" id="MobiDB-lite"/>
    </source>
</evidence>
<keyword evidence="2" id="KW-0547">Nucleotide-binding</keyword>
<dbReference type="EC" id="3.6.1.7" evidence="3"/>
<dbReference type="InterPro" id="IPR011761">
    <property type="entry name" value="ATP-grasp"/>
</dbReference>
<keyword evidence="2" id="KW-0067">ATP-binding</keyword>
<dbReference type="InterPro" id="IPR036046">
    <property type="entry name" value="Acylphosphatase-like_dom_sf"/>
</dbReference>
<feature type="domain" description="Acylphosphatase-like" evidence="7">
    <location>
        <begin position="614"/>
        <end position="703"/>
    </location>
</feature>
<dbReference type="OrthoDB" id="9803907at2"/>
<dbReference type="GO" id="GO:0003998">
    <property type="term" value="F:acylphosphatase activity"/>
    <property type="evidence" value="ECO:0007669"/>
    <property type="project" value="UniProtKB-EC"/>
</dbReference>
<dbReference type="GO" id="GO:0009432">
    <property type="term" value="P:SOS response"/>
    <property type="evidence" value="ECO:0007669"/>
    <property type="project" value="TreeGrafter"/>
</dbReference>
<dbReference type="PANTHER" id="PTHR21621:SF0">
    <property type="entry name" value="BETA-CITRYLGLUTAMATE SYNTHASE B-RELATED"/>
    <property type="match status" value="1"/>
</dbReference>
<dbReference type="Pfam" id="PF02655">
    <property type="entry name" value="ATP-grasp_3"/>
    <property type="match status" value="1"/>
</dbReference>
<dbReference type="PROSITE" id="PS51160">
    <property type="entry name" value="ACYLPHOSPHATASE_3"/>
    <property type="match status" value="1"/>
</dbReference>
<evidence type="ECO:0000256" key="1">
    <source>
        <dbReference type="ARBA" id="ARBA00023211"/>
    </source>
</evidence>
<keyword evidence="3" id="KW-0378">Hydrolase</keyword>
<dbReference type="InterPro" id="IPR001792">
    <property type="entry name" value="Acylphosphatase-like_dom"/>
</dbReference>
<dbReference type="GO" id="GO:0005737">
    <property type="term" value="C:cytoplasm"/>
    <property type="evidence" value="ECO:0007669"/>
    <property type="project" value="TreeGrafter"/>
</dbReference>
<dbReference type="PROSITE" id="PS50975">
    <property type="entry name" value="ATP_GRASP"/>
    <property type="match status" value="1"/>
</dbReference>
<comment type="catalytic activity">
    <reaction evidence="3">
        <text>an acyl phosphate + H2O = a carboxylate + phosphate + H(+)</text>
        <dbReference type="Rhea" id="RHEA:14965"/>
        <dbReference type="ChEBI" id="CHEBI:15377"/>
        <dbReference type="ChEBI" id="CHEBI:15378"/>
        <dbReference type="ChEBI" id="CHEBI:29067"/>
        <dbReference type="ChEBI" id="CHEBI:43474"/>
        <dbReference type="ChEBI" id="CHEBI:59918"/>
        <dbReference type="EC" id="3.6.1.7"/>
    </reaction>
</comment>
<feature type="compositionally biased region" description="Basic and acidic residues" evidence="5">
    <location>
        <begin position="19"/>
        <end position="31"/>
    </location>
</feature>
<evidence type="ECO:0000256" key="4">
    <source>
        <dbReference type="RuleBase" id="RU004168"/>
    </source>
</evidence>
<gene>
    <name evidence="8" type="ORF">Mag101_05560</name>
</gene>
<evidence type="ECO:0000256" key="2">
    <source>
        <dbReference type="PROSITE-ProRule" id="PRU00409"/>
    </source>
</evidence>
<keyword evidence="9" id="KW-1185">Reference proteome</keyword>
<dbReference type="AlphaFoldDB" id="A0A1Q2M3B1"/>
<reference evidence="8" key="1">
    <citation type="submission" date="2017-02" db="EMBL/GenBank/DDBJ databases">
        <title>Genome of Microbulbifer agarilyticus GP101.</title>
        <authorList>
            <person name="Jung J."/>
            <person name="Bae S.S."/>
            <person name="Baek K."/>
        </authorList>
    </citation>
    <scope>NUCLEOTIDE SEQUENCE [LARGE SCALE GENOMIC DNA]</scope>
    <source>
        <strain evidence="8">GP101</strain>
    </source>
</reference>
<dbReference type="GO" id="GO:0046872">
    <property type="term" value="F:metal ion binding"/>
    <property type="evidence" value="ECO:0007669"/>
    <property type="project" value="InterPro"/>
</dbReference>
<dbReference type="GO" id="GO:0018169">
    <property type="term" value="F:ribosomal S6-glutamic acid ligase activity"/>
    <property type="evidence" value="ECO:0007669"/>
    <property type="project" value="TreeGrafter"/>
</dbReference>
<dbReference type="PANTHER" id="PTHR21621">
    <property type="entry name" value="RIBOSOMAL PROTEIN S6 MODIFICATION PROTEIN"/>
    <property type="match status" value="1"/>
</dbReference>
<dbReference type="KEGG" id="maga:Mag101_05560"/>
<evidence type="ECO:0000313" key="8">
    <source>
        <dbReference type="EMBL" id="AQQ67160.1"/>
    </source>
</evidence>